<evidence type="ECO:0008006" key="4">
    <source>
        <dbReference type="Google" id="ProtNLM"/>
    </source>
</evidence>
<accession>A0ABX8V7L1</accession>
<feature type="signal peptide" evidence="1">
    <location>
        <begin position="1"/>
        <end position="20"/>
    </location>
</feature>
<dbReference type="RefSeq" id="WP_220641066.1">
    <property type="nucleotide sequence ID" value="NZ_CP080429.1"/>
</dbReference>
<gene>
    <name evidence="2" type="ORF">K1I41_02270</name>
</gene>
<reference evidence="2 3" key="1">
    <citation type="submission" date="2021-07" db="EMBL/GenBank/DDBJ databases">
        <title>Flavobacterium WSW3-B6 sp.nov, isolated from seaweed.</title>
        <authorList>
            <person name="Muhammad N."/>
            <person name="Ho H."/>
            <person name="Lee Y.-J."/>
            <person name="Nguyen T."/>
            <person name="Ho J."/>
            <person name="Kim S.-G."/>
        </authorList>
    </citation>
    <scope>NUCLEOTIDE SEQUENCE [LARGE SCALE GENOMIC DNA]</scope>
    <source>
        <strain evidence="2 3">WSW3-B6</strain>
    </source>
</reference>
<sequence>MKKILIYAFAVLSVTFTSCSNDETTQPEAENTELTSEGIKEAMVNGIAKGLRIDFTQPTTFSYTTKAEKDSLIETITKDIFEINLNSHRDEQDRLISDEFVVNILINETSKTIITQPELITQVVVSSNPEEDDNKKCGGKEGDGWKSYGLCTNETCVEGKMREASNDYTLVSGKCLDIRVKRNTFNARVCARVVNC</sequence>
<keyword evidence="1" id="KW-0732">Signal</keyword>
<dbReference type="EMBL" id="CP080429">
    <property type="protein sequence ID" value="QYJ68727.1"/>
    <property type="molecule type" value="Genomic_DNA"/>
</dbReference>
<dbReference type="PROSITE" id="PS51257">
    <property type="entry name" value="PROKAR_LIPOPROTEIN"/>
    <property type="match status" value="1"/>
</dbReference>
<evidence type="ECO:0000313" key="2">
    <source>
        <dbReference type="EMBL" id="QYJ68727.1"/>
    </source>
</evidence>
<evidence type="ECO:0000256" key="1">
    <source>
        <dbReference type="SAM" id="SignalP"/>
    </source>
</evidence>
<keyword evidence="3" id="KW-1185">Reference proteome</keyword>
<proteinExistence type="predicted"/>
<feature type="chain" id="PRO_5047546318" description="Lipoprotein" evidence="1">
    <location>
        <begin position="21"/>
        <end position="196"/>
    </location>
</feature>
<protein>
    <recommendedName>
        <fullName evidence="4">Lipoprotein</fullName>
    </recommendedName>
</protein>
<name>A0ABX8V7L1_9FLAO</name>
<evidence type="ECO:0000313" key="3">
    <source>
        <dbReference type="Proteomes" id="UP000825381"/>
    </source>
</evidence>
<dbReference type="Proteomes" id="UP000825381">
    <property type="component" value="Chromosome"/>
</dbReference>
<organism evidence="2 3">
    <name type="scientific">Flavobacterium litorale</name>
    <dbReference type="NCBI Taxonomy" id="2856519"/>
    <lineage>
        <taxon>Bacteria</taxon>
        <taxon>Pseudomonadati</taxon>
        <taxon>Bacteroidota</taxon>
        <taxon>Flavobacteriia</taxon>
        <taxon>Flavobacteriales</taxon>
        <taxon>Flavobacteriaceae</taxon>
        <taxon>Flavobacterium</taxon>
    </lineage>
</organism>